<accession>A0A161ZZX9</accession>
<dbReference type="GO" id="GO:0006355">
    <property type="term" value="P:regulation of DNA-templated transcription"/>
    <property type="evidence" value="ECO:0007669"/>
    <property type="project" value="InterPro"/>
</dbReference>
<dbReference type="PROSITE" id="PS50043">
    <property type="entry name" value="HTH_LUXR_2"/>
    <property type="match status" value="1"/>
</dbReference>
<dbReference type="InterPro" id="IPR036388">
    <property type="entry name" value="WH-like_DNA-bd_sf"/>
</dbReference>
<feature type="domain" description="HTH luxR-type" evidence="4">
    <location>
        <begin position="156"/>
        <end position="221"/>
    </location>
</feature>
<gene>
    <name evidence="5" type="ORF">N475_12795</name>
</gene>
<evidence type="ECO:0000256" key="2">
    <source>
        <dbReference type="ARBA" id="ARBA00023125"/>
    </source>
</evidence>
<dbReference type="PRINTS" id="PR00038">
    <property type="entry name" value="HTHLUXR"/>
</dbReference>
<keyword evidence="1" id="KW-0805">Transcription regulation</keyword>
<dbReference type="GO" id="GO:0003677">
    <property type="term" value="F:DNA binding"/>
    <property type="evidence" value="ECO:0007669"/>
    <property type="project" value="UniProtKB-KW"/>
</dbReference>
<dbReference type="Pfam" id="PF00196">
    <property type="entry name" value="GerE"/>
    <property type="match status" value="1"/>
</dbReference>
<comment type="caution">
    <text evidence="5">The sequence shown here is derived from an EMBL/GenBank/DDBJ whole genome shotgun (WGS) entry which is preliminary data.</text>
</comment>
<dbReference type="EMBL" id="AUYB01000096">
    <property type="protein sequence ID" value="KZN40338.1"/>
    <property type="molecule type" value="Genomic_DNA"/>
</dbReference>
<protein>
    <recommendedName>
        <fullName evidence="4">HTH luxR-type domain-containing protein</fullName>
    </recommendedName>
</protein>
<dbReference type="InterPro" id="IPR000792">
    <property type="entry name" value="Tscrpt_reg_LuxR_C"/>
</dbReference>
<dbReference type="RefSeq" id="WP_063365058.1">
    <property type="nucleotide sequence ID" value="NZ_AQHB01000037.1"/>
</dbReference>
<dbReference type="GeneID" id="80426688"/>
<dbReference type="Proteomes" id="UP000076643">
    <property type="component" value="Unassembled WGS sequence"/>
</dbReference>
<keyword evidence="2" id="KW-0238">DNA-binding</keyword>
<dbReference type="CDD" id="cd06170">
    <property type="entry name" value="LuxR_C_like"/>
    <property type="match status" value="1"/>
</dbReference>
<dbReference type="SUPFAM" id="SSF46894">
    <property type="entry name" value="C-terminal effector domain of the bipartite response regulators"/>
    <property type="match status" value="1"/>
</dbReference>
<evidence type="ECO:0000313" key="5">
    <source>
        <dbReference type="EMBL" id="KZN40338.1"/>
    </source>
</evidence>
<dbReference type="PATRIC" id="fig|1365250.3.peg.1790"/>
<evidence type="ECO:0000313" key="6">
    <source>
        <dbReference type="Proteomes" id="UP000076643"/>
    </source>
</evidence>
<name>A0A161ZZX9_9GAMM</name>
<evidence type="ECO:0000256" key="1">
    <source>
        <dbReference type="ARBA" id="ARBA00023015"/>
    </source>
</evidence>
<organism evidence="5 6">
    <name type="scientific">Pseudoalteromonas luteoviolacea DSM 6061</name>
    <dbReference type="NCBI Taxonomy" id="1365250"/>
    <lineage>
        <taxon>Bacteria</taxon>
        <taxon>Pseudomonadati</taxon>
        <taxon>Pseudomonadota</taxon>
        <taxon>Gammaproteobacteria</taxon>
        <taxon>Alteromonadales</taxon>
        <taxon>Pseudoalteromonadaceae</taxon>
        <taxon>Pseudoalteromonas</taxon>
    </lineage>
</organism>
<dbReference type="InterPro" id="IPR016032">
    <property type="entry name" value="Sig_transdc_resp-reg_C-effctor"/>
</dbReference>
<reference evidence="5 6" key="1">
    <citation type="submission" date="2013-07" db="EMBL/GenBank/DDBJ databases">
        <title>Comparative Genomic and Metabolomic Analysis of Twelve Strains of Pseudoalteromonas luteoviolacea.</title>
        <authorList>
            <person name="Vynne N.G."/>
            <person name="Mansson M."/>
            <person name="Gram L."/>
        </authorList>
    </citation>
    <scope>NUCLEOTIDE SEQUENCE [LARGE SCALE GENOMIC DNA]</scope>
    <source>
        <strain evidence="5 6">DSM 6061</strain>
    </source>
</reference>
<dbReference type="SMART" id="SM00421">
    <property type="entry name" value="HTH_LUXR"/>
    <property type="match status" value="1"/>
</dbReference>
<dbReference type="PANTHER" id="PTHR44688">
    <property type="entry name" value="DNA-BINDING TRANSCRIPTIONAL ACTIVATOR DEVR_DOSR"/>
    <property type="match status" value="1"/>
</dbReference>
<keyword evidence="3" id="KW-0804">Transcription</keyword>
<proteinExistence type="predicted"/>
<evidence type="ECO:0000256" key="3">
    <source>
        <dbReference type="ARBA" id="ARBA00023163"/>
    </source>
</evidence>
<sequence length="223" mass="24989">MSSAIMTQATAEIYTQTAFSEVVSKIDNVKNETEFRNLVSELQAISAPSFLAFIAFDHLTPTSIESKLFGNQSSAINQLLLSEEVREHCNNESSAVSLSQFGSLYPQNLYILPVHAGHNEHGALLLQIEDPQDVEHLCWYWSSIATYLVHAYIKISKQRLVAITKRERDCLLWACEGKTSWEISQILGVSERTVNFHLSNCIEKTNSANRLQAIAKCVVTNII</sequence>
<keyword evidence="6" id="KW-1185">Reference proteome</keyword>
<dbReference type="Gene3D" id="1.10.10.10">
    <property type="entry name" value="Winged helix-like DNA-binding domain superfamily/Winged helix DNA-binding domain"/>
    <property type="match status" value="1"/>
</dbReference>
<dbReference type="AlphaFoldDB" id="A0A161ZZX9"/>
<dbReference type="PANTHER" id="PTHR44688:SF16">
    <property type="entry name" value="DNA-BINDING TRANSCRIPTIONAL ACTIVATOR DEVR_DOSR"/>
    <property type="match status" value="1"/>
</dbReference>
<evidence type="ECO:0000259" key="4">
    <source>
        <dbReference type="PROSITE" id="PS50043"/>
    </source>
</evidence>